<evidence type="ECO:0000256" key="1">
    <source>
        <dbReference type="SAM" id="Coils"/>
    </source>
</evidence>
<dbReference type="PANTHER" id="PTHR43685">
    <property type="entry name" value="GLYCOSYLTRANSFERASE"/>
    <property type="match status" value="1"/>
</dbReference>
<dbReference type="Pfam" id="PF00535">
    <property type="entry name" value="Glycos_transf_2"/>
    <property type="match status" value="1"/>
</dbReference>
<keyword evidence="1" id="KW-0175">Coiled coil</keyword>
<dbReference type="InterPro" id="IPR001173">
    <property type="entry name" value="Glyco_trans_2-like"/>
</dbReference>
<evidence type="ECO:0000313" key="4">
    <source>
        <dbReference type="Proteomes" id="UP000721844"/>
    </source>
</evidence>
<dbReference type="AlphaFoldDB" id="A0A964E3D0"/>
<dbReference type="RefSeq" id="WP_227306346.1">
    <property type="nucleotide sequence ID" value="NZ_JAESVA010000002.1"/>
</dbReference>
<sequence>MDIRPPARRFREAVLRPLRAEVTSGFAQVALAQQNFQDDLVKAQARSDALERITAAMQDRLDALQDEMQRQAHATQGQLDAIHGELQALQQRRIELLDRTGALERDLTASNLSHDADRAAAQADRAKLAEQHAGLIDLASVVQALNAQTMARFRETQEKDSILSGEIASLRQLAAAERESWRERIFRLEKILTQSADSAPAARAMEGQSSPAVAIILPTFNRANFIGEAIESVQAQSFRNWELIIVDDGSTDGTDNAVWYYLSDPRIRLVHQAHLGAAVARNHGIRETTAPLIAYLDSDNLLHPEFLARAVDSLASQPDVDLVYGALISDDHELDRSCILWSPFDRDALLRGNYIDTNTILHRRTLVAQFGGWDEARRRLVDWDLLLRYTAEKPAQAIPVLAARYRRVDAQSISDIVAFEPDDVAIRNKWFPPAMPTRRPRILYAVWHYPQLSEAYVETELRCMLGWGAHVELWRTATGPSRYPTVVPIHEGSLAEAIAAARPDVIHVHWLSFGLTHAAALASSGLPVTLRLHGFDTTSDGLAAWLAHDWAKGVYGYPVQIAQTGLSDPRLINMPVAFDSKLFKPEPIKDRRMVVRAAAALPSKDLDLFLEAARRLPNYRFVLAAVTCHLREEYAAELKATCEGLQSPVELRFDVPHEAVARLVGEGAFYLHTMHPPGAAGATPVGQPISISEAMATGAYCLVRDVPDLTEMIGDAGTSYSNVDDLVAAITATEDWSDQDWQNAQRRSVSRAWGQHADTMIFRPLFMEWMALSAQ</sequence>
<dbReference type="InterPro" id="IPR050834">
    <property type="entry name" value="Glycosyltransf_2"/>
</dbReference>
<accession>A0A964E3D0</accession>
<dbReference type="SUPFAM" id="SSF53756">
    <property type="entry name" value="UDP-Glycosyltransferase/glycogen phosphorylase"/>
    <property type="match status" value="1"/>
</dbReference>
<dbReference type="EMBL" id="JAESVA010000002">
    <property type="protein sequence ID" value="MCB8879723.1"/>
    <property type="molecule type" value="Genomic_DNA"/>
</dbReference>
<name>A0A964E3D0_9PROT</name>
<reference evidence="3 4" key="1">
    <citation type="journal article" date="2021" name="Microorganisms">
        <title>Acidisoma silvae sp. nov. and Acidisomacellulosilytica sp. nov., Two Acidophilic Bacteria Isolated from Decaying Wood, Hydrolyzing Cellulose and Producing Poly-3-hydroxybutyrate.</title>
        <authorList>
            <person name="Mieszkin S."/>
            <person name="Pouder E."/>
            <person name="Uroz S."/>
            <person name="Simon-Colin C."/>
            <person name="Alain K."/>
        </authorList>
    </citation>
    <scope>NUCLEOTIDE SEQUENCE [LARGE SCALE GENOMIC DNA]</scope>
    <source>
        <strain evidence="3 4">HW T5.17</strain>
    </source>
</reference>
<evidence type="ECO:0000259" key="2">
    <source>
        <dbReference type="Pfam" id="PF00535"/>
    </source>
</evidence>
<protein>
    <submittedName>
        <fullName evidence="3">Glycosyltransferase</fullName>
    </submittedName>
</protein>
<evidence type="ECO:0000313" key="3">
    <source>
        <dbReference type="EMBL" id="MCB8879723.1"/>
    </source>
</evidence>
<keyword evidence="4" id="KW-1185">Reference proteome</keyword>
<dbReference type="Gene3D" id="3.90.550.10">
    <property type="entry name" value="Spore Coat Polysaccharide Biosynthesis Protein SpsA, Chain A"/>
    <property type="match status" value="1"/>
</dbReference>
<dbReference type="Gene3D" id="3.40.50.2000">
    <property type="entry name" value="Glycogen Phosphorylase B"/>
    <property type="match status" value="2"/>
</dbReference>
<gene>
    <name evidence="3" type="ORF">ACELLULO517_05720</name>
</gene>
<comment type="caution">
    <text evidence="3">The sequence shown here is derived from an EMBL/GenBank/DDBJ whole genome shotgun (WGS) entry which is preliminary data.</text>
</comment>
<feature type="domain" description="Glycosyltransferase 2-like" evidence="2">
    <location>
        <begin position="215"/>
        <end position="327"/>
    </location>
</feature>
<proteinExistence type="predicted"/>
<dbReference type="SUPFAM" id="SSF53448">
    <property type="entry name" value="Nucleotide-diphospho-sugar transferases"/>
    <property type="match status" value="1"/>
</dbReference>
<feature type="coiled-coil region" evidence="1">
    <location>
        <begin position="47"/>
        <end position="106"/>
    </location>
</feature>
<dbReference type="InterPro" id="IPR029044">
    <property type="entry name" value="Nucleotide-diphossugar_trans"/>
</dbReference>
<dbReference type="Proteomes" id="UP000721844">
    <property type="component" value="Unassembled WGS sequence"/>
</dbReference>
<organism evidence="3 4">
    <name type="scientific">Acidisoma cellulosilyticum</name>
    <dbReference type="NCBI Taxonomy" id="2802395"/>
    <lineage>
        <taxon>Bacteria</taxon>
        <taxon>Pseudomonadati</taxon>
        <taxon>Pseudomonadota</taxon>
        <taxon>Alphaproteobacteria</taxon>
        <taxon>Acetobacterales</taxon>
        <taxon>Acidocellaceae</taxon>
        <taxon>Acidisoma</taxon>
    </lineage>
</organism>
<dbReference type="PANTHER" id="PTHR43685:SF2">
    <property type="entry name" value="GLYCOSYLTRANSFERASE 2-LIKE DOMAIN-CONTAINING PROTEIN"/>
    <property type="match status" value="1"/>
</dbReference>